<gene>
    <name evidence="9" type="ORF">NDES1114_LOCUS23380</name>
</gene>
<dbReference type="Pfam" id="PF01791">
    <property type="entry name" value="DeoC"/>
    <property type="match status" value="1"/>
</dbReference>
<feature type="compositionally biased region" description="Basic and acidic residues" evidence="8">
    <location>
        <begin position="1"/>
        <end position="29"/>
    </location>
</feature>
<dbReference type="UniPathway" id="UPA00002">
    <property type="reaction ID" value="UER00468"/>
</dbReference>
<dbReference type="InterPro" id="IPR011343">
    <property type="entry name" value="DeoC"/>
</dbReference>
<dbReference type="SUPFAM" id="SSF51569">
    <property type="entry name" value="Aldolase"/>
    <property type="match status" value="2"/>
</dbReference>
<evidence type="ECO:0000256" key="6">
    <source>
        <dbReference type="ARBA" id="ARBA00032755"/>
    </source>
</evidence>
<evidence type="ECO:0000256" key="4">
    <source>
        <dbReference type="ARBA" id="ARBA00023239"/>
    </source>
</evidence>
<dbReference type="EC" id="4.1.2.4" evidence="2"/>
<proteinExistence type="inferred from homology"/>
<evidence type="ECO:0000256" key="5">
    <source>
        <dbReference type="ARBA" id="ARBA00023270"/>
    </source>
</evidence>
<protein>
    <recommendedName>
        <fullName evidence="2">deoxyribose-phosphate aldolase</fullName>
        <ecNumber evidence="2">4.1.2.4</ecNumber>
    </recommendedName>
    <alternativeName>
        <fullName evidence="6">2-deoxy-D-ribose 5-phosphate aldolase</fullName>
    </alternativeName>
</protein>
<dbReference type="AlphaFoldDB" id="A0A7S1MIT1"/>
<dbReference type="CDD" id="cd00959">
    <property type="entry name" value="DeoC"/>
    <property type="match status" value="1"/>
</dbReference>
<keyword evidence="3" id="KW-0963">Cytoplasm</keyword>
<evidence type="ECO:0000256" key="8">
    <source>
        <dbReference type="SAM" id="MobiDB-lite"/>
    </source>
</evidence>
<evidence type="ECO:0000256" key="3">
    <source>
        <dbReference type="ARBA" id="ARBA00022490"/>
    </source>
</evidence>
<dbReference type="SMART" id="SM01133">
    <property type="entry name" value="DeoC"/>
    <property type="match status" value="1"/>
</dbReference>
<comment type="similarity">
    <text evidence="1">Belongs to the DeoC/FbaB aldolase family. DeoC type 1 subfamily.</text>
</comment>
<name>A0A7S1MIT1_NEODS</name>
<feature type="compositionally biased region" description="Low complexity" evidence="8">
    <location>
        <begin position="47"/>
        <end position="64"/>
    </location>
</feature>
<evidence type="ECO:0000256" key="1">
    <source>
        <dbReference type="ARBA" id="ARBA00010936"/>
    </source>
</evidence>
<dbReference type="Gene3D" id="3.20.20.70">
    <property type="entry name" value="Aldolase class I"/>
    <property type="match status" value="2"/>
</dbReference>
<dbReference type="PANTHER" id="PTHR10889">
    <property type="entry name" value="DEOXYRIBOSE-PHOSPHATE ALDOLASE"/>
    <property type="match status" value="1"/>
</dbReference>
<dbReference type="EMBL" id="HBGF01034852">
    <property type="protein sequence ID" value="CAD9132724.1"/>
    <property type="molecule type" value="Transcribed_RNA"/>
</dbReference>
<dbReference type="InterPro" id="IPR028581">
    <property type="entry name" value="DeoC_typeI"/>
</dbReference>
<accession>A0A7S1MIT1</accession>
<reference evidence="9" key="1">
    <citation type="submission" date="2021-01" db="EMBL/GenBank/DDBJ databases">
        <authorList>
            <person name="Corre E."/>
            <person name="Pelletier E."/>
            <person name="Niang G."/>
            <person name="Scheremetjew M."/>
            <person name="Finn R."/>
            <person name="Kale V."/>
            <person name="Holt S."/>
            <person name="Cochrane G."/>
            <person name="Meng A."/>
            <person name="Brown T."/>
            <person name="Cohen L."/>
        </authorList>
    </citation>
    <scope>NUCLEOTIDE SEQUENCE</scope>
    <source>
        <strain evidence="9">CCAP 1951/1</strain>
    </source>
</reference>
<dbReference type="GO" id="GO:0005737">
    <property type="term" value="C:cytoplasm"/>
    <property type="evidence" value="ECO:0007669"/>
    <property type="project" value="InterPro"/>
</dbReference>
<dbReference type="PANTHER" id="PTHR10889:SF1">
    <property type="entry name" value="DEOXYRIBOSE-PHOSPHATE ALDOLASE"/>
    <property type="match status" value="1"/>
</dbReference>
<comment type="catalytic activity">
    <reaction evidence="7">
        <text>2-deoxy-D-ribose 5-phosphate = D-glyceraldehyde 3-phosphate + acetaldehyde</text>
        <dbReference type="Rhea" id="RHEA:12821"/>
        <dbReference type="ChEBI" id="CHEBI:15343"/>
        <dbReference type="ChEBI" id="CHEBI:59776"/>
        <dbReference type="ChEBI" id="CHEBI:62877"/>
        <dbReference type="EC" id="4.1.2.4"/>
    </reaction>
</comment>
<feature type="region of interest" description="Disordered" evidence="8">
    <location>
        <begin position="1"/>
        <end position="64"/>
    </location>
</feature>
<dbReference type="GO" id="GO:0046386">
    <property type="term" value="P:deoxyribose phosphate catabolic process"/>
    <property type="evidence" value="ECO:0007669"/>
    <property type="project" value="UniProtKB-UniPathway"/>
</dbReference>
<dbReference type="SMART" id="SM01130">
    <property type="entry name" value="DHDPS"/>
    <property type="match status" value="1"/>
</dbReference>
<keyword evidence="4" id="KW-0456">Lyase</keyword>
<dbReference type="GO" id="GO:0004139">
    <property type="term" value="F:deoxyribose-phosphate aldolase activity"/>
    <property type="evidence" value="ECO:0007669"/>
    <property type="project" value="UniProtKB-EC"/>
</dbReference>
<dbReference type="NCBIfam" id="TIGR00126">
    <property type="entry name" value="deoC"/>
    <property type="match status" value="1"/>
</dbReference>
<dbReference type="FunFam" id="3.20.20.70:FF:000044">
    <property type="entry name" value="Deoxyribose-phosphate aldolase"/>
    <property type="match status" value="1"/>
</dbReference>
<evidence type="ECO:0000256" key="7">
    <source>
        <dbReference type="ARBA" id="ARBA00048791"/>
    </source>
</evidence>
<evidence type="ECO:0000313" key="9">
    <source>
        <dbReference type="EMBL" id="CAD9132724.1"/>
    </source>
</evidence>
<dbReference type="InterPro" id="IPR002220">
    <property type="entry name" value="DapA-like"/>
</dbReference>
<dbReference type="InterPro" id="IPR013785">
    <property type="entry name" value="Aldolase_TIM"/>
</dbReference>
<sequence>MPRRDKRFDRDHSDDEGSARKDWVREVHRTARTSGRVLDLPPAVVTPQREAPAAQPAAQQPSATPAAAGSKIAGFYAFPVTPSTGVAIDRGFIQDYAAALQADGVCGVVCGTLAGEVQLLSMQERKDVIAAWSTTALTSIPDVTTPAYADTAMLIAHARTCGVKMIAVALPQGIHDATSDDVASHIAEVCRMAGDLRCLYIHAPGTLRSGLRAVDVVRSVAGRCANFAGCVFQGHDVNDMVATAQITTVVAANDGIIAAAAASGITAFGSMHFSTVCPLAAKIVAAAQKGDAGTLKKLSSLAAAYFDLVDGVAGGSAARAVAVAKAIAAFRLECDLGHVRAPGPRLTVHEVQKLRSGMEDFVVRYKSAVSPAQPAAKSSINVHAMPGFNGRLDDKIRERAIRCGDVAGVRDILRFFPHLGRSWRGPMPGRDCDIAQFIDHTVLKPECTAAEISKLTSEARKHKFYAVCVNGCRVDQCMRELSDTDVRVAAVIGFPLGAMTSKAKAREAREIVQKGAEEIDMVMNVGAMKDGDLRTVYEDVKAVVDASRPAIVKVIFETCLLTPDEIMDASILSVAAGAGFLKTSTGFNKGGATPDAIDTMLAVAGNECLVKASGGVRTAPDALAYITAGVKRIGTSSGIAIITGAASAGGY</sequence>
<organism evidence="9">
    <name type="scientific">Neobodo designis</name>
    <name type="common">Flagellated protozoan</name>
    <name type="synonym">Bodo designis</name>
    <dbReference type="NCBI Taxonomy" id="312471"/>
    <lineage>
        <taxon>Eukaryota</taxon>
        <taxon>Discoba</taxon>
        <taxon>Euglenozoa</taxon>
        <taxon>Kinetoplastea</taxon>
        <taxon>Metakinetoplastina</taxon>
        <taxon>Neobodonida</taxon>
        <taxon>Neobodo</taxon>
    </lineage>
</organism>
<evidence type="ECO:0000256" key="2">
    <source>
        <dbReference type="ARBA" id="ARBA00012515"/>
    </source>
</evidence>
<dbReference type="GO" id="GO:0009264">
    <property type="term" value="P:deoxyribonucleotide catabolic process"/>
    <property type="evidence" value="ECO:0007669"/>
    <property type="project" value="InterPro"/>
</dbReference>
<dbReference type="HAMAP" id="MF_00114">
    <property type="entry name" value="DeoC_type1"/>
    <property type="match status" value="1"/>
</dbReference>
<dbReference type="InterPro" id="IPR002915">
    <property type="entry name" value="DeoC/FbaB/LacD_aldolase"/>
</dbReference>
<dbReference type="GO" id="GO:0016052">
    <property type="term" value="P:carbohydrate catabolic process"/>
    <property type="evidence" value="ECO:0007669"/>
    <property type="project" value="TreeGrafter"/>
</dbReference>
<keyword evidence="5" id="KW-0704">Schiff base</keyword>